<feature type="region of interest" description="Disordered" evidence="7">
    <location>
        <begin position="1"/>
        <end position="36"/>
    </location>
</feature>
<proteinExistence type="inferred from homology"/>
<dbReference type="CGD" id="CAL0000199087">
    <property type="gene designation" value="orf19.7490"/>
</dbReference>
<feature type="compositionally biased region" description="Acidic residues" evidence="7">
    <location>
        <begin position="302"/>
        <end position="316"/>
    </location>
</feature>
<feature type="domain" description="Major facilitator superfamily (MFS) profile" evidence="9">
    <location>
        <begin position="73"/>
        <end position="525"/>
    </location>
</feature>
<name>A0A1D8PRS0_CANAL</name>
<dbReference type="KEGG" id="cal:CAALFM_CR00420WA"/>
<sequence length="529" mass="58617">MSQDNDNQDLESITIKPPTSQETTTSSSSGSTVVVPPLQTPQFQNVKHEIEYEGEILTIDSTNWRNSRLLKLQILVSFAVFILFGLAEQTVGTIIPKLQHDYAINDIQISFIFFCSVSGYLLTAMINSITHEYLGIRGVTVLGSTSMALSYLIVSHKPPFVIFLMCYFMSGVGFGTLDASINTWMGNLVDSNQLLGIVHGCYGIGSLISPSLISYLLSKSNHPWKWQNYYVILSVVAGFCLVSLILTFKYETPKKYKYISELRHQQQKEQGQTQKDGSIELEHFTGIHGSTTKDSFDLEATVEDNQEDGEEEEDDDDHHSTSVRKTLSSTLVWSFALILFIYVGGEAVFAAWLVTFLLRIKNLDYKTASYMATTFWSGVTIGRIGLGFVTAHFFSSELWANLIYILVSFLGCLLFWILTFIETSTLLVIVLFLVVLVTGVAIGPIFPTTIVSSVNILPAKYQTSGIGFICAFGGGGGAGIPFLIGLLAESSEVGLRTYPLIISLMFGILLGVWILVMQKYSSKYKRNTL</sequence>
<feature type="transmembrane region" description="Helical" evidence="8">
    <location>
        <begin position="374"/>
        <end position="395"/>
    </location>
</feature>
<feature type="transmembrane region" description="Helical" evidence="8">
    <location>
        <begin position="229"/>
        <end position="248"/>
    </location>
</feature>
<feature type="transmembrane region" description="Helical" evidence="8">
    <location>
        <begin position="194"/>
        <end position="217"/>
    </location>
</feature>
<dbReference type="InterPro" id="IPR011701">
    <property type="entry name" value="MFS"/>
</dbReference>
<evidence type="ECO:0000256" key="5">
    <source>
        <dbReference type="ARBA" id="ARBA00022989"/>
    </source>
</evidence>
<feature type="compositionally biased region" description="Low complexity" evidence="7">
    <location>
        <begin position="17"/>
        <end position="36"/>
    </location>
</feature>
<protein>
    <recommendedName>
        <fullName evidence="9">Major facilitator superfamily (MFS) profile domain-containing protein</fullName>
    </recommendedName>
</protein>
<dbReference type="SUPFAM" id="SSF103473">
    <property type="entry name" value="MFS general substrate transporter"/>
    <property type="match status" value="1"/>
</dbReference>
<feature type="region of interest" description="Disordered" evidence="7">
    <location>
        <begin position="302"/>
        <end position="321"/>
    </location>
</feature>
<dbReference type="PANTHER" id="PTHR23514:SF3">
    <property type="entry name" value="BYPASS OF STOP CODON PROTEIN 6"/>
    <property type="match status" value="1"/>
</dbReference>
<evidence type="ECO:0000256" key="2">
    <source>
        <dbReference type="ARBA" id="ARBA00008335"/>
    </source>
</evidence>
<dbReference type="GeneID" id="3639728"/>
<dbReference type="FunFam" id="1.20.1250.20:FF:001061">
    <property type="entry name" value="Bypass of stop codon protein, putative"/>
    <property type="match status" value="1"/>
</dbReference>
<feature type="transmembrane region" description="Helical" evidence="8">
    <location>
        <begin position="466"/>
        <end position="486"/>
    </location>
</feature>
<dbReference type="EMBL" id="CP017630">
    <property type="protein sequence ID" value="AOW30813.1"/>
    <property type="molecule type" value="Genomic_DNA"/>
</dbReference>
<dbReference type="InterPro" id="IPR051788">
    <property type="entry name" value="MFS_Transporter"/>
</dbReference>
<comment type="subcellular location">
    <subcellularLocation>
        <location evidence="1">Endomembrane system</location>
        <topology evidence="1">Multi-pass membrane protein</topology>
    </subcellularLocation>
</comment>
<dbReference type="InterPro" id="IPR036259">
    <property type="entry name" value="MFS_trans_sf"/>
</dbReference>
<dbReference type="FunCoup" id="A0A1D8PRS0">
    <property type="interactions" value="21"/>
</dbReference>
<evidence type="ECO:0000313" key="10">
    <source>
        <dbReference type="CGD" id="CAL0000199087"/>
    </source>
</evidence>
<dbReference type="GO" id="GO:0012505">
    <property type="term" value="C:endomembrane system"/>
    <property type="evidence" value="ECO:0007669"/>
    <property type="project" value="UniProtKB-SubCell"/>
</dbReference>
<dbReference type="PANTHER" id="PTHR23514">
    <property type="entry name" value="BYPASS OF STOP CODON PROTEIN 6"/>
    <property type="match status" value="1"/>
</dbReference>
<keyword evidence="3" id="KW-0813">Transport</keyword>
<evidence type="ECO:0000256" key="7">
    <source>
        <dbReference type="SAM" id="MobiDB-lite"/>
    </source>
</evidence>
<evidence type="ECO:0000256" key="6">
    <source>
        <dbReference type="ARBA" id="ARBA00023136"/>
    </source>
</evidence>
<accession>A0A1D8PRS0</accession>
<reference evidence="11 12" key="1">
    <citation type="journal article" date="2004" name="Proc. Natl. Acad. Sci. U.S.A.">
        <title>The diploid genome sequence of Candida albicans.</title>
        <authorList>
            <person name="Jones T."/>
            <person name="Federspiel N.A."/>
            <person name="Chibana H."/>
            <person name="Dungan J."/>
            <person name="Kalman S."/>
            <person name="Magee B.B."/>
            <person name="Newport G."/>
            <person name="Thorstenson Y.R."/>
            <person name="Agabian N."/>
            <person name="Magee P.T."/>
            <person name="Davis R.W."/>
            <person name="Scherer S."/>
        </authorList>
    </citation>
    <scope>NUCLEOTIDE SEQUENCE [LARGE SCALE GENOMIC DNA]</scope>
    <source>
        <strain evidence="12">SC5314 / ATCC MYA-2876</strain>
    </source>
</reference>
<dbReference type="OrthoDB" id="413079at2759"/>
<feature type="transmembrane region" description="Helical" evidence="8">
    <location>
        <begin position="427"/>
        <end position="446"/>
    </location>
</feature>
<reference evidence="11 12" key="3">
    <citation type="journal article" date="2013" name="Genome Biol.">
        <title>Assembly of a phased diploid Candida albicans genome facilitates allele-specific measurements and provides a simple model for repeat and indel structure.</title>
        <authorList>
            <person name="Muzzey D."/>
            <person name="Schwartz K."/>
            <person name="Weissman J.S."/>
            <person name="Sherlock G."/>
        </authorList>
    </citation>
    <scope>NUCLEOTIDE SEQUENCE [LARGE SCALE GENOMIC DNA]</scope>
    <source>
        <strain evidence="12">SC5314 / ATCC MYA-2876</strain>
    </source>
</reference>
<feature type="transmembrane region" description="Helical" evidence="8">
    <location>
        <begin position="498"/>
        <end position="516"/>
    </location>
</feature>
<dbReference type="GO" id="GO:0016020">
    <property type="term" value="C:membrane"/>
    <property type="evidence" value="ECO:0000318"/>
    <property type="project" value="GO_Central"/>
</dbReference>
<reference evidence="11 12" key="2">
    <citation type="journal article" date="2007" name="Genome Biol.">
        <title>Assembly of the Candida albicans genome into sixteen supercontigs aligned on the eight chromosomes.</title>
        <authorList>
            <person name="van het Hoog M."/>
            <person name="Rast T.J."/>
            <person name="Martchenko M."/>
            <person name="Grindle S."/>
            <person name="Dignard D."/>
            <person name="Hogues H."/>
            <person name="Cuomo C."/>
            <person name="Berriman M."/>
            <person name="Scherer S."/>
            <person name="Magee B.B."/>
            <person name="Whiteway M."/>
            <person name="Chibana H."/>
            <person name="Nantel A."/>
            <person name="Magee P.T."/>
        </authorList>
    </citation>
    <scope>GENOME REANNOTATION</scope>
    <source>
        <strain evidence="12">SC5314 / ATCC MYA-2876</strain>
    </source>
</reference>
<organism evidence="11 12">
    <name type="scientific">Candida albicans (strain SC5314 / ATCC MYA-2876)</name>
    <name type="common">Yeast</name>
    <dbReference type="NCBI Taxonomy" id="237561"/>
    <lineage>
        <taxon>Eukaryota</taxon>
        <taxon>Fungi</taxon>
        <taxon>Dikarya</taxon>
        <taxon>Ascomycota</taxon>
        <taxon>Saccharomycotina</taxon>
        <taxon>Pichiomycetes</taxon>
        <taxon>Debaryomycetaceae</taxon>
        <taxon>Candida/Lodderomyces clade</taxon>
        <taxon>Candida</taxon>
    </lineage>
</organism>
<dbReference type="eggNOG" id="ENOG502QQA7">
    <property type="taxonomic scope" value="Eukaryota"/>
</dbReference>
<dbReference type="Gene3D" id="1.20.1250.20">
    <property type="entry name" value="MFS general substrate transporter like domains"/>
    <property type="match status" value="2"/>
</dbReference>
<comment type="similarity">
    <text evidence="2">Belongs to the major facilitator superfamily.</text>
</comment>
<feature type="transmembrane region" description="Helical" evidence="8">
    <location>
        <begin position="160"/>
        <end position="182"/>
    </location>
</feature>
<dbReference type="PROSITE" id="PS50850">
    <property type="entry name" value="MFS"/>
    <property type="match status" value="1"/>
</dbReference>
<feature type="transmembrane region" description="Helical" evidence="8">
    <location>
        <begin position="402"/>
        <end position="421"/>
    </location>
</feature>
<keyword evidence="4 8" id="KW-0812">Transmembrane</keyword>
<feature type="transmembrane region" description="Helical" evidence="8">
    <location>
        <begin position="331"/>
        <end position="354"/>
    </location>
</feature>
<dbReference type="OMA" id="ALQLLYW"/>
<keyword evidence="5 8" id="KW-1133">Transmembrane helix</keyword>
<dbReference type="STRING" id="237561.A0A1D8PRS0"/>
<evidence type="ECO:0000256" key="3">
    <source>
        <dbReference type="ARBA" id="ARBA00022448"/>
    </source>
</evidence>
<evidence type="ECO:0000313" key="12">
    <source>
        <dbReference type="Proteomes" id="UP000000559"/>
    </source>
</evidence>
<evidence type="ECO:0000256" key="1">
    <source>
        <dbReference type="ARBA" id="ARBA00004127"/>
    </source>
</evidence>
<dbReference type="InterPro" id="IPR020846">
    <property type="entry name" value="MFS_dom"/>
</dbReference>
<feature type="transmembrane region" description="Helical" evidence="8">
    <location>
        <begin position="69"/>
        <end position="87"/>
    </location>
</feature>
<dbReference type="VEuPathDB" id="FungiDB:CR_00420W_A"/>
<feature type="transmembrane region" description="Helical" evidence="8">
    <location>
        <begin position="134"/>
        <end position="154"/>
    </location>
</feature>
<keyword evidence="12" id="KW-1185">Reference proteome</keyword>
<dbReference type="AlphaFoldDB" id="A0A1D8PRS0"/>
<keyword evidence="6 8" id="KW-0472">Membrane</keyword>
<evidence type="ECO:0000259" key="9">
    <source>
        <dbReference type="PROSITE" id="PS50850"/>
    </source>
</evidence>
<evidence type="ECO:0000256" key="4">
    <source>
        <dbReference type="ARBA" id="ARBA00022692"/>
    </source>
</evidence>
<dbReference type="InParanoid" id="A0A1D8PRS0"/>
<evidence type="ECO:0000313" key="11">
    <source>
        <dbReference type="EMBL" id="AOW30813.1"/>
    </source>
</evidence>
<dbReference type="GO" id="GO:0022857">
    <property type="term" value="F:transmembrane transporter activity"/>
    <property type="evidence" value="ECO:0007669"/>
    <property type="project" value="InterPro"/>
</dbReference>
<dbReference type="Proteomes" id="UP000000559">
    <property type="component" value="Chromosome R"/>
</dbReference>
<gene>
    <name evidence="11" type="ordered locus">CAALFM_CR00420WA</name>
    <name evidence="10" type="ordered locus">orf19.7490</name>
</gene>
<dbReference type="RefSeq" id="XP_718647.1">
    <property type="nucleotide sequence ID" value="XM_713554.1"/>
</dbReference>
<evidence type="ECO:0000256" key="8">
    <source>
        <dbReference type="SAM" id="Phobius"/>
    </source>
</evidence>
<feature type="transmembrane region" description="Helical" evidence="8">
    <location>
        <begin position="107"/>
        <end position="127"/>
    </location>
</feature>
<dbReference type="Pfam" id="PF07690">
    <property type="entry name" value="MFS_1"/>
    <property type="match status" value="1"/>
</dbReference>